<evidence type="ECO:0000256" key="1">
    <source>
        <dbReference type="SAM" id="SignalP"/>
    </source>
</evidence>
<accession>A0A9W6FT61</accession>
<reference evidence="2" key="1">
    <citation type="submission" date="2022-12" db="EMBL/GenBank/DDBJ databases">
        <title>Reference genome sequencing for broad-spectrum identification of bacterial and archaeal isolates by mass spectrometry.</title>
        <authorList>
            <person name="Sekiguchi Y."/>
            <person name="Tourlousse D.M."/>
        </authorList>
    </citation>
    <scope>NUCLEOTIDE SEQUENCE</scope>
    <source>
        <strain evidence="2">ASRB1</strain>
    </source>
</reference>
<evidence type="ECO:0000313" key="3">
    <source>
        <dbReference type="Proteomes" id="UP001144372"/>
    </source>
</evidence>
<dbReference type="Proteomes" id="UP001144372">
    <property type="component" value="Unassembled WGS sequence"/>
</dbReference>
<protein>
    <submittedName>
        <fullName evidence="2">Uncharacterized protein</fullName>
    </submittedName>
</protein>
<gene>
    <name evidence="2" type="ORF">DAMNIGENAA_04980</name>
</gene>
<dbReference type="EMBL" id="BSDR01000001">
    <property type="protein sequence ID" value="GLI33065.1"/>
    <property type="molecule type" value="Genomic_DNA"/>
</dbReference>
<organism evidence="2 3">
    <name type="scientific">Desulforhabdus amnigena</name>
    <dbReference type="NCBI Taxonomy" id="40218"/>
    <lineage>
        <taxon>Bacteria</taxon>
        <taxon>Pseudomonadati</taxon>
        <taxon>Thermodesulfobacteriota</taxon>
        <taxon>Syntrophobacteria</taxon>
        <taxon>Syntrophobacterales</taxon>
        <taxon>Syntrophobacteraceae</taxon>
        <taxon>Desulforhabdus</taxon>
    </lineage>
</organism>
<dbReference type="SUPFAM" id="SSF56935">
    <property type="entry name" value="Porins"/>
    <property type="match status" value="1"/>
</dbReference>
<comment type="caution">
    <text evidence="2">The sequence shown here is derived from an EMBL/GenBank/DDBJ whole genome shotgun (WGS) entry which is preliminary data.</text>
</comment>
<dbReference type="AlphaFoldDB" id="A0A9W6FT61"/>
<dbReference type="Gene3D" id="2.40.160.60">
    <property type="entry name" value="Outer membrane protein transport protein (OMPP1/FadL/TodX)"/>
    <property type="match status" value="1"/>
</dbReference>
<feature type="signal peptide" evidence="1">
    <location>
        <begin position="1"/>
        <end position="23"/>
    </location>
</feature>
<proteinExistence type="predicted"/>
<keyword evidence="3" id="KW-1185">Reference proteome</keyword>
<name>A0A9W6FT61_9BACT</name>
<dbReference type="RefSeq" id="WP_281792083.1">
    <property type="nucleotide sequence ID" value="NZ_BSDR01000001.1"/>
</dbReference>
<feature type="chain" id="PRO_5040784895" evidence="1">
    <location>
        <begin position="24"/>
        <end position="222"/>
    </location>
</feature>
<keyword evidence="1" id="KW-0732">Signal</keyword>
<evidence type="ECO:0000313" key="2">
    <source>
        <dbReference type="EMBL" id="GLI33065.1"/>
    </source>
</evidence>
<sequence length="222" mass="23619">MERVFRTLMTICMIVMLPDLAVAATNGTQLIGIRPISRSMGGVGIAYPMDAISAVFSNPAAMCFGPYCPNSQVDFAVSFLAPNSSASVTGPGVGGTIKADPNNNVFMIPAIGLSIPLTQLTKTMPLWRFGLAAYGTSGLGADYRGTDLDQPNFFGPGIPLITGAYTNLQTVKTAPAIAFRPFDCLSFGLAFHLDYESLDQRYGSSYDYGFGAQIGGHLQSYR</sequence>